<evidence type="ECO:0000259" key="6">
    <source>
        <dbReference type="Pfam" id="PF03024"/>
    </source>
</evidence>
<keyword evidence="5" id="KW-1133">Transmembrane helix</keyword>
<feature type="compositionally biased region" description="Basic and acidic residues" evidence="4">
    <location>
        <begin position="424"/>
        <end position="447"/>
    </location>
</feature>
<feature type="compositionally biased region" description="Basic and acidic residues" evidence="4">
    <location>
        <begin position="482"/>
        <end position="503"/>
    </location>
</feature>
<keyword evidence="2" id="KW-0732">Signal</keyword>
<dbReference type="EMBL" id="OU015566">
    <property type="protein sequence ID" value="CAG5102439.1"/>
    <property type="molecule type" value="Genomic_DNA"/>
</dbReference>
<organism evidence="7 8">
    <name type="scientific">Oikopleura dioica</name>
    <name type="common">Tunicate</name>
    <dbReference type="NCBI Taxonomy" id="34765"/>
    <lineage>
        <taxon>Eukaryota</taxon>
        <taxon>Metazoa</taxon>
        <taxon>Chordata</taxon>
        <taxon>Tunicata</taxon>
        <taxon>Appendicularia</taxon>
        <taxon>Copelata</taxon>
        <taxon>Oikopleuridae</taxon>
        <taxon>Oikopleura</taxon>
    </lineage>
</organism>
<feature type="compositionally biased region" description="Polar residues" evidence="4">
    <location>
        <begin position="400"/>
        <end position="415"/>
    </location>
</feature>
<feature type="compositionally biased region" description="Polar residues" evidence="4">
    <location>
        <begin position="558"/>
        <end position="575"/>
    </location>
</feature>
<feature type="compositionally biased region" description="Basic and acidic residues" evidence="4">
    <location>
        <begin position="515"/>
        <end position="533"/>
    </location>
</feature>
<comment type="similarity">
    <text evidence="1">Belongs to the folate receptor family.</text>
</comment>
<feature type="region of interest" description="Disordered" evidence="4">
    <location>
        <begin position="400"/>
        <end position="622"/>
    </location>
</feature>
<accession>A0ABN7SJF1</accession>
<protein>
    <submittedName>
        <fullName evidence="7">Oidioi.mRNA.OKI2018_I69.chr1.g301.t1.cds</fullName>
    </submittedName>
</protein>
<feature type="region of interest" description="Disordered" evidence="4">
    <location>
        <begin position="301"/>
        <end position="346"/>
    </location>
</feature>
<evidence type="ECO:0000256" key="5">
    <source>
        <dbReference type="SAM" id="Phobius"/>
    </source>
</evidence>
<evidence type="ECO:0000256" key="4">
    <source>
        <dbReference type="SAM" id="MobiDB-lite"/>
    </source>
</evidence>
<dbReference type="InterPro" id="IPR004269">
    <property type="entry name" value="Folate_rcpt"/>
</dbReference>
<feature type="compositionally biased region" description="Basic and acidic residues" evidence="4">
    <location>
        <begin position="765"/>
        <end position="786"/>
    </location>
</feature>
<dbReference type="PANTHER" id="PTHR10517">
    <property type="entry name" value="FOLATE RECEPTOR"/>
    <property type="match status" value="1"/>
</dbReference>
<feature type="transmembrane region" description="Helical" evidence="5">
    <location>
        <begin position="230"/>
        <end position="255"/>
    </location>
</feature>
<keyword evidence="5" id="KW-0812">Transmembrane</keyword>
<keyword evidence="5" id="KW-0472">Membrane</keyword>
<evidence type="ECO:0000256" key="2">
    <source>
        <dbReference type="ARBA" id="ARBA00022729"/>
    </source>
</evidence>
<evidence type="ECO:0000256" key="3">
    <source>
        <dbReference type="ARBA" id="ARBA00023157"/>
    </source>
</evidence>
<dbReference type="Proteomes" id="UP001158576">
    <property type="component" value="Chromosome 1"/>
</dbReference>
<feature type="compositionally biased region" description="Acidic residues" evidence="4">
    <location>
        <begin position="582"/>
        <end position="603"/>
    </location>
</feature>
<dbReference type="InterPro" id="IPR018143">
    <property type="entry name" value="Folate_rcpt-like"/>
</dbReference>
<evidence type="ECO:0000256" key="1">
    <source>
        <dbReference type="ARBA" id="ARBA00007932"/>
    </source>
</evidence>
<feature type="compositionally biased region" description="Basic and acidic residues" evidence="4">
    <location>
        <begin position="604"/>
        <end position="622"/>
    </location>
</feature>
<proteinExistence type="inferred from homology"/>
<sequence>MSSREIEILIDPADVCPYKDGAPEALPEGNEYFYGCDSCCTEEMYSQVEDTASIDVWAFSGCSNETEIVNHEECINLSKQIHLDLTCSPNNFLWLNPTKNALKDYPLCADFCSGWFDACKNVPTCTFKDHKYWPSPNFSQKCEPDGEDIDPNFCRDFGTQFPGARTFCMNFFSEMGEEVIIQAPASGFCVDPLQPEKTLEHILAENEIKLQNNQSYPVFDCQPGETEITWWMWLLIILFGVGVIGGVGYFFYWFFVLRKKKESDENNRIDMYADADAKEENMEMGERQAEQENQAYVQDENGEGDSIANDLQSQAPSVQSSQNPTIPPAMTPINQLPQQPMMQQAPPYSTMQSIQPIPMSTQQMMYGNPYASMPYNPQMQMNPQMHSQMNPQMMNQQIQLIPSSPPSTDTKTAAAQPQIPLPEKQPESEPKESEPANSEKPEEHDFDMTLPKIRVPMDSDSSSSSDDSEGQRDFEAQILGTKIEEKKEKEQENFERKESVKEFEENEAPDLNEIPTEKESAEKSEESGEKKEEQENESPPPPKPRRLSLAPSPIQLRAQKTLSVDSQGSILTQDSQSKEEFALDENSADEIDEIKEDNAETPEIETKDVEKSEEPTEKSKPIAKKDAGMAYREVKKYYGLVNTRIKNELKLQKGDKVQILYFSAEADVLEIRIPRTDESGNFPKKYLNIEEKMVRYDAGSFYSVAFSYEPNTDKLLKLVRDEEIQIIHIPEEGKYVTGQNKAGKEGQLLLEELEDSLLKAGRVPEGAKEPIKTKEEEKSPPKNEKPKKSRKCVLL</sequence>
<reference evidence="7 8" key="1">
    <citation type="submission" date="2021-04" db="EMBL/GenBank/DDBJ databases">
        <authorList>
            <person name="Bliznina A."/>
        </authorList>
    </citation>
    <scope>NUCLEOTIDE SEQUENCE [LARGE SCALE GENOMIC DNA]</scope>
</reference>
<gene>
    <name evidence="7" type="ORF">OKIOD_LOCUS9066</name>
</gene>
<evidence type="ECO:0000313" key="8">
    <source>
        <dbReference type="Proteomes" id="UP001158576"/>
    </source>
</evidence>
<keyword evidence="3" id="KW-1015">Disulfide bond</keyword>
<keyword evidence="8" id="KW-1185">Reference proteome</keyword>
<evidence type="ECO:0000313" key="7">
    <source>
        <dbReference type="EMBL" id="CAG5102439.1"/>
    </source>
</evidence>
<feature type="region of interest" description="Disordered" evidence="4">
    <location>
        <begin position="760"/>
        <end position="795"/>
    </location>
</feature>
<name>A0ABN7SJF1_OIKDI</name>
<feature type="domain" description="Folate receptor-like" evidence="6">
    <location>
        <begin position="34"/>
        <end position="190"/>
    </location>
</feature>
<feature type="compositionally biased region" description="Low complexity" evidence="4">
    <location>
        <begin position="332"/>
        <end position="346"/>
    </location>
</feature>
<dbReference type="Pfam" id="PF03024">
    <property type="entry name" value="Folate_rec"/>
    <property type="match status" value="1"/>
</dbReference>
<feature type="compositionally biased region" description="Polar residues" evidence="4">
    <location>
        <begin position="309"/>
        <end position="324"/>
    </location>
</feature>